<dbReference type="PROSITE" id="PS51257">
    <property type="entry name" value="PROKAR_LIPOPROTEIN"/>
    <property type="match status" value="1"/>
</dbReference>
<dbReference type="RefSeq" id="WP_183922734.1">
    <property type="nucleotide sequence ID" value="NZ_JACIGM010000001.1"/>
</dbReference>
<evidence type="ECO:0000256" key="1">
    <source>
        <dbReference type="SAM" id="MobiDB-lite"/>
    </source>
</evidence>
<proteinExistence type="predicted"/>
<sequence>MHKATAVLFTAICSIVAGCAYRPPDVAKPTDITLREAVNDVADTLHQVNGRYKNSEKVGLMVDDVTVKFEIAASAKSTQKGTLNIADVPLAQGTIGGELSDENIADGRRGNTITITFKNIATADMTKGIYSLKQFQPQAGKSSNPHEKKSENPSAKPEETGSKEPVPDATQKPGESVPDFCERTKLCITRNPNSAKDG</sequence>
<dbReference type="Proteomes" id="UP000533641">
    <property type="component" value="Unassembled WGS sequence"/>
</dbReference>
<evidence type="ECO:0008006" key="4">
    <source>
        <dbReference type="Google" id="ProtNLM"/>
    </source>
</evidence>
<accession>A0A7W6RHY1</accession>
<feature type="region of interest" description="Disordered" evidence="1">
    <location>
        <begin position="136"/>
        <end position="179"/>
    </location>
</feature>
<name>A0A7W6RHY1_9HYPH</name>
<organism evidence="2 3">
    <name type="scientific">Rhizobium mongolense</name>
    <dbReference type="NCBI Taxonomy" id="57676"/>
    <lineage>
        <taxon>Bacteria</taxon>
        <taxon>Pseudomonadati</taxon>
        <taxon>Pseudomonadota</taxon>
        <taxon>Alphaproteobacteria</taxon>
        <taxon>Hyphomicrobiales</taxon>
        <taxon>Rhizobiaceae</taxon>
        <taxon>Rhizobium/Agrobacterium group</taxon>
        <taxon>Rhizobium</taxon>
    </lineage>
</organism>
<reference evidence="2 3" key="1">
    <citation type="submission" date="2020-08" db="EMBL/GenBank/DDBJ databases">
        <title>Genomic Encyclopedia of Type Strains, Phase IV (KMG-V): Genome sequencing to study the core and pangenomes of soil and plant-associated prokaryotes.</title>
        <authorList>
            <person name="Whitman W."/>
        </authorList>
    </citation>
    <scope>NUCLEOTIDE SEQUENCE [LARGE SCALE GENOMIC DNA]</scope>
    <source>
        <strain evidence="2 3">SEMIA 402</strain>
    </source>
</reference>
<feature type="compositionally biased region" description="Basic and acidic residues" evidence="1">
    <location>
        <begin position="144"/>
        <end position="166"/>
    </location>
</feature>
<dbReference type="EMBL" id="JACIGM010000001">
    <property type="protein sequence ID" value="MBB4272801.1"/>
    <property type="molecule type" value="Genomic_DNA"/>
</dbReference>
<dbReference type="AlphaFoldDB" id="A0A7W6RHY1"/>
<evidence type="ECO:0000313" key="3">
    <source>
        <dbReference type="Proteomes" id="UP000533641"/>
    </source>
</evidence>
<comment type="caution">
    <text evidence="2">The sequence shown here is derived from an EMBL/GenBank/DDBJ whole genome shotgun (WGS) entry which is preliminary data.</text>
</comment>
<protein>
    <recommendedName>
        <fullName evidence="4">Lipoprotein</fullName>
    </recommendedName>
</protein>
<evidence type="ECO:0000313" key="2">
    <source>
        <dbReference type="EMBL" id="MBB4272801.1"/>
    </source>
</evidence>
<gene>
    <name evidence="2" type="ORF">GGE12_000543</name>
</gene>